<accession>X1RBQ6</accession>
<dbReference type="GO" id="GO:0046872">
    <property type="term" value="F:metal ion binding"/>
    <property type="evidence" value="ECO:0007669"/>
    <property type="project" value="UniProtKB-KW"/>
</dbReference>
<evidence type="ECO:0000256" key="3">
    <source>
        <dbReference type="ARBA" id="ARBA00022723"/>
    </source>
</evidence>
<dbReference type="EMBL" id="BARV01041681">
    <property type="protein sequence ID" value="GAI53019.1"/>
    <property type="molecule type" value="Genomic_DNA"/>
</dbReference>
<dbReference type="InterPro" id="IPR051198">
    <property type="entry name" value="BchE-like"/>
</dbReference>
<keyword evidence="5" id="KW-0411">Iron-sulfur</keyword>
<organism evidence="7">
    <name type="scientific">marine sediment metagenome</name>
    <dbReference type="NCBI Taxonomy" id="412755"/>
    <lineage>
        <taxon>unclassified sequences</taxon>
        <taxon>metagenomes</taxon>
        <taxon>ecological metagenomes</taxon>
    </lineage>
</organism>
<reference evidence="7" key="1">
    <citation type="journal article" date="2014" name="Front. Microbiol.">
        <title>High frequency of phylogenetically diverse reductive dehalogenase-homologous genes in deep subseafloor sedimentary metagenomes.</title>
        <authorList>
            <person name="Kawai M."/>
            <person name="Futagami T."/>
            <person name="Toyoda A."/>
            <person name="Takaki Y."/>
            <person name="Nishi S."/>
            <person name="Hori S."/>
            <person name="Arai W."/>
            <person name="Tsubouchi T."/>
            <person name="Morono Y."/>
            <person name="Uchiyama I."/>
            <person name="Ito T."/>
            <person name="Fujiyama A."/>
            <person name="Inagaki F."/>
            <person name="Takami H."/>
        </authorList>
    </citation>
    <scope>NUCLEOTIDE SEQUENCE</scope>
    <source>
        <strain evidence="7">Expedition CK06-06</strain>
    </source>
</reference>
<evidence type="ECO:0000313" key="7">
    <source>
        <dbReference type="EMBL" id="GAI53019.1"/>
    </source>
</evidence>
<keyword evidence="4" id="KW-0408">Iron</keyword>
<evidence type="ECO:0000256" key="1">
    <source>
        <dbReference type="ARBA" id="ARBA00001966"/>
    </source>
</evidence>
<dbReference type="GO" id="GO:0031419">
    <property type="term" value="F:cobalamin binding"/>
    <property type="evidence" value="ECO:0007669"/>
    <property type="project" value="InterPro"/>
</dbReference>
<dbReference type="Gene3D" id="3.40.50.280">
    <property type="entry name" value="Cobalamin-binding domain"/>
    <property type="match status" value="1"/>
</dbReference>
<feature type="domain" description="B12-binding" evidence="6">
    <location>
        <begin position="1"/>
        <end position="102"/>
    </location>
</feature>
<evidence type="ECO:0000256" key="4">
    <source>
        <dbReference type="ARBA" id="ARBA00023004"/>
    </source>
</evidence>
<dbReference type="PANTHER" id="PTHR43409:SF4">
    <property type="entry name" value="RADICAL SAM SUPERFAMILY PROTEIN"/>
    <property type="match status" value="1"/>
</dbReference>
<dbReference type="PROSITE" id="PS51332">
    <property type="entry name" value="B12_BINDING"/>
    <property type="match status" value="1"/>
</dbReference>
<sequence>MHSVSPIIDLNPPLGLAYLGAVAEAKECEVKIIDAAAPYANYTIEDLVRMTKEFSPHLLGISITTLFVRYSYLLLEALTKAKIDSLIVVGGPHATLCPHEVL</sequence>
<evidence type="ECO:0000259" key="6">
    <source>
        <dbReference type="PROSITE" id="PS51332"/>
    </source>
</evidence>
<keyword evidence="2" id="KW-0949">S-adenosyl-L-methionine</keyword>
<feature type="non-terminal residue" evidence="7">
    <location>
        <position position="102"/>
    </location>
</feature>
<name>X1RBQ6_9ZZZZ</name>
<evidence type="ECO:0000256" key="2">
    <source>
        <dbReference type="ARBA" id="ARBA00022691"/>
    </source>
</evidence>
<dbReference type="PANTHER" id="PTHR43409">
    <property type="entry name" value="ANAEROBIC MAGNESIUM-PROTOPORPHYRIN IX MONOMETHYL ESTER CYCLASE-RELATED"/>
    <property type="match status" value="1"/>
</dbReference>
<dbReference type="SUPFAM" id="SSF52242">
    <property type="entry name" value="Cobalamin (vitamin B12)-binding domain"/>
    <property type="match status" value="1"/>
</dbReference>
<dbReference type="Pfam" id="PF02310">
    <property type="entry name" value="B12-binding"/>
    <property type="match status" value="1"/>
</dbReference>
<proteinExistence type="predicted"/>
<evidence type="ECO:0000256" key="5">
    <source>
        <dbReference type="ARBA" id="ARBA00023014"/>
    </source>
</evidence>
<comment type="caution">
    <text evidence="7">The sequence shown here is derived from an EMBL/GenBank/DDBJ whole genome shotgun (WGS) entry which is preliminary data.</text>
</comment>
<protein>
    <recommendedName>
        <fullName evidence="6">B12-binding domain-containing protein</fullName>
    </recommendedName>
</protein>
<comment type="cofactor">
    <cofactor evidence="1">
        <name>[4Fe-4S] cluster</name>
        <dbReference type="ChEBI" id="CHEBI:49883"/>
    </cofactor>
</comment>
<dbReference type="AlphaFoldDB" id="X1RBQ6"/>
<dbReference type="InterPro" id="IPR006158">
    <property type="entry name" value="Cobalamin-bd"/>
</dbReference>
<keyword evidence="3" id="KW-0479">Metal-binding</keyword>
<dbReference type="InterPro" id="IPR036724">
    <property type="entry name" value="Cobalamin-bd_sf"/>
</dbReference>
<gene>
    <name evidence="7" type="ORF">S06H3_62990</name>
</gene>
<dbReference type="GO" id="GO:0051536">
    <property type="term" value="F:iron-sulfur cluster binding"/>
    <property type="evidence" value="ECO:0007669"/>
    <property type="project" value="UniProtKB-KW"/>
</dbReference>